<dbReference type="OrthoDB" id="2353304at2"/>
<proteinExistence type="predicted"/>
<feature type="domain" description="General stress protein 17M-like" evidence="1">
    <location>
        <begin position="10"/>
        <end position="105"/>
    </location>
</feature>
<organism evidence="2 3">
    <name type="scientific">Paenibacillus methanolicus</name>
    <dbReference type="NCBI Taxonomy" id="582686"/>
    <lineage>
        <taxon>Bacteria</taxon>
        <taxon>Bacillati</taxon>
        <taxon>Bacillota</taxon>
        <taxon>Bacilli</taxon>
        <taxon>Bacillales</taxon>
        <taxon>Paenibacillaceae</taxon>
        <taxon>Paenibacillus</taxon>
    </lineage>
</organism>
<dbReference type="InterPro" id="IPR025889">
    <property type="entry name" value="GSP17M-like_dom"/>
</dbReference>
<evidence type="ECO:0000313" key="2">
    <source>
        <dbReference type="EMBL" id="TYP70310.1"/>
    </source>
</evidence>
<dbReference type="AlphaFoldDB" id="A0A5S5BVY1"/>
<keyword evidence="3" id="KW-1185">Reference proteome</keyword>
<accession>A0A5S5BVY1</accession>
<name>A0A5S5BVY1_9BACL</name>
<sequence>MATNVTNATKVHTVSTMQEAKEQIHSFIAQGYAKDQLFVLAHDKDRTERLAEAMDTERIGLEEEGVMTAVANLFRSRGKELRAKMQSVGIRASEAERLEKELDQGKIVVIAWGGKPYENEDYDPLISYYPPFLL</sequence>
<protein>
    <submittedName>
        <fullName evidence="2">Heat induced stress protein YflT</fullName>
    </submittedName>
</protein>
<dbReference type="Pfam" id="PF11181">
    <property type="entry name" value="YflT"/>
    <property type="match status" value="1"/>
</dbReference>
<comment type="caution">
    <text evidence="2">The sequence shown here is derived from an EMBL/GenBank/DDBJ whole genome shotgun (WGS) entry which is preliminary data.</text>
</comment>
<gene>
    <name evidence="2" type="ORF">BCM02_112291</name>
</gene>
<dbReference type="EMBL" id="VNHS01000012">
    <property type="protein sequence ID" value="TYP70310.1"/>
    <property type="molecule type" value="Genomic_DNA"/>
</dbReference>
<dbReference type="Proteomes" id="UP000323257">
    <property type="component" value="Unassembled WGS sequence"/>
</dbReference>
<evidence type="ECO:0000313" key="3">
    <source>
        <dbReference type="Proteomes" id="UP000323257"/>
    </source>
</evidence>
<evidence type="ECO:0000259" key="1">
    <source>
        <dbReference type="Pfam" id="PF11181"/>
    </source>
</evidence>
<reference evidence="2 3" key="1">
    <citation type="submission" date="2019-07" db="EMBL/GenBank/DDBJ databases">
        <title>Genomic Encyclopedia of Type Strains, Phase III (KMG-III): the genomes of soil and plant-associated and newly described type strains.</title>
        <authorList>
            <person name="Whitman W."/>
        </authorList>
    </citation>
    <scope>NUCLEOTIDE SEQUENCE [LARGE SCALE GENOMIC DNA]</scope>
    <source>
        <strain evidence="2 3">BL24</strain>
    </source>
</reference>
<dbReference type="RefSeq" id="WP_148932654.1">
    <property type="nucleotide sequence ID" value="NZ_VNHS01000012.1"/>
</dbReference>